<gene>
    <name evidence="1" type="ORF">AACH28_06310</name>
</gene>
<sequence>MNTVNDLTQDFGTLYYPKSALVFYETKGTDTAMYVEHFDMDSNGTPTNAHPLTVKEANVLAKALQTDEEKNTAFLKPNGILPTNILHISPSEKGTVLWYTKAQQRQLYFVDSLGIPNGMAQVPPMLWLASKSSLTVFALANNRRPTEKTPLHYAPFFNIYEKGNVCMGTVSIDIKNSASVEEFIQAWEHYLRPLQKCLVFILLIFKFLICFLLIFVIFKVWKRQKKLALLITWFKDGKSSRNSSIRSIHW</sequence>
<dbReference type="EMBL" id="CP151087">
    <property type="protein sequence ID" value="WZN57151.1"/>
    <property type="molecule type" value="Genomic_DNA"/>
</dbReference>
<evidence type="ECO:0000313" key="1">
    <source>
        <dbReference type="EMBL" id="WZN57151.1"/>
    </source>
</evidence>
<keyword evidence="2" id="KW-1185">Reference proteome</keyword>
<accession>A0ACD5C5N3</accession>
<organism evidence="1 2">
    <name type="scientific">Sphingobacterium thalpophilum</name>
    <dbReference type="NCBI Taxonomy" id="259"/>
    <lineage>
        <taxon>Bacteria</taxon>
        <taxon>Pseudomonadati</taxon>
        <taxon>Bacteroidota</taxon>
        <taxon>Sphingobacteriia</taxon>
        <taxon>Sphingobacteriales</taxon>
        <taxon>Sphingobacteriaceae</taxon>
        <taxon>Sphingobacterium</taxon>
    </lineage>
</organism>
<protein>
    <submittedName>
        <fullName evidence="1">PRTRC system protein B</fullName>
    </submittedName>
</protein>
<dbReference type="Proteomes" id="UP001485301">
    <property type="component" value="Chromosome"/>
</dbReference>
<evidence type="ECO:0000313" key="2">
    <source>
        <dbReference type="Proteomes" id="UP001485301"/>
    </source>
</evidence>
<reference evidence="1" key="1">
    <citation type="submission" date="2024-04" db="EMBL/GenBank/DDBJ databases">
        <title>Complete genome sequence of Sphingobacterium thalpophiium BAA-1094.</title>
        <authorList>
            <person name="Adaikpoh B.I."/>
        </authorList>
    </citation>
    <scope>NUCLEOTIDE SEQUENCE</scope>
    <source>
        <strain evidence="1">BAA-1094</strain>
    </source>
</reference>
<name>A0ACD5C5N3_9SPHI</name>
<proteinExistence type="predicted"/>